<keyword evidence="3" id="KW-1185">Reference proteome</keyword>
<organism evidence="2 3">
    <name type="scientific">Anaeromyxobacter diazotrophicus</name>
    <dbReference type="NCBI Taxonomy" id="2590199"/>
    <lineage>
        <taxon>Bacteria</taxon>
        <taxon>Pseudomonadati</taxon>
        <taxon>Myxococcota</taxon>
        <taxon>Myxococcia</taxon>
        <taxon>Myxococcales</taxon>
        <taxon>Cystobacterineae</taxon>
        <taxon>Anaeromyxobacteraceae</taxon>
        <taxon>Anaeromyxobacter</taxon>
    </lineage>
</organism>
<sequence length="229" mass="23007">MKRLAILGTAALVACSGGSTSSTATAAQVTRLDALGQSMSTAVEAYRASASTLSTLQACQGAEDSYHGQMASMLDQMNPLTSPMDGAMKGMGHPDDADVTCGFQALQAEVGRHHAVACASQDLAVDRAEASHHADAMDELIDHQRARAAQLGSAMGVAGMMDAGAMMGSDGGWTAPDGGSMGACFQGPDGGYLMDGGMMDGGMTDGGMSDGGMMDGGMSDGGMMGSLTR</sequence>
<dbReference type="EMBL" id="BJTG01000005">
    <property type="protein sequence ID" value="GEJ57753.1"/>
    <property type="molecule type" value="Genomic_DNA"/>
</dbReference>
<accession>A0A7I9VMX3</accession>
<name>A0A7I9VMX3_9BACT</name>
<comment type="caution">
    <text evidence="2">The sequence shown here is derived from an EMBL/GenBank/DDBJ whole genome shotgun (WGS) entry which is preliminary data.</text>
</comment>
<proteinExistence type="predicted"/>
<gene>
    <name evidence="2" type="ORF">AMYX_24940</name>
</gene>
<dbReference type="PROSITE" id="PS51257">
    <property type="entry name" value="PROKAR_LIPOPROTEIN"/>
    <property type="match status" value="1"/>
</dbReference>
<feature type="signal peptide" evidence="1">
    <location>
        <begin position="1"/>
        <end position="26"/>
    </location>
</feature>
<evidence type="ECO:0000313" key="3">
    <source>
        <dbReference type="Proteomes" id="UP000503640"/>
    </source>
</evidence>
<evidence type="ECO:0000313" key="2">
    <source>
        <dbReference type="EMBL" id="GEJ57753.1"/>
    </source>
</evidence>
<feature type="chain" id="PRO_5029818720" evidence="1">
    <location>
        <begin position="27"/>
        <end position="229"/>
    </location>
</feature>
<protein>
    <submittedName>
        <fullName evidence="2">Uncharacterized protein</fullName>
    </submittedName>
</protein>
<keyword evidence="1" id="KW-0732">Signal</keyword>
<dbReference type="RefSeq" id="WP_176065608.1">
    <property type="nucleotide sequence ID" value="NZ_BJTG01000005.1"/>
</dbReference>
<reference evidence="3" key="1">
    <citation type="journal article" date="2020" name="Appl. Environ. Microbiol.">
        <title>Diazotrophic Anaeromyxobacter Isolates from Soils.</title>
        <authorList>
            <person name="Masuda Y."/>
            <person name="Yamanaka H."/>
            <person name="Xu Z.X."/>
            <person name="Shiratori Y."/>
            <person name="Aono T."/>
            <person name="Amachi S."/>
            <person name="Senoo K."/>
            <person name="Itoh H."/>
        </authorList>
    </citation>
    <scope>NUCLEOTIDE SEQUENCE [LARGE SCALE GENOMIC DNA]</scope>
    <source>
        <strain evidence="3">R267</strain>
    </source>
</reference>
<dbReference type="AlphaFoldDB" id="A0A7I9VMX3"/>
<evidence type="ECO:0000256" key="1">
    <source>
        <dbReference type="SAM" id="SignalP"/>
    </source>
</evidence>
<dbReference type="Proteomes" id="UP000503640">
    <property type="component" value="Unassembled WGS sequence"/>
</dbReference>